<reference evidence="1" key="2">
    <citation type="submission" date="2023-04" db="EMBL/GenBank/DDBJ databases">
        <authorList>
            <person name="Bruccoleri R.E."/>
            <person name="Oakeley E.J."/>
            <person name="Faust A.-M."/>
            <person name="Dessus-Babus S."/>
            <person name="Altorfer M."/>
            <person name="Burckhardt D."/>
            <person name="Oertli M."/>
            <person name="Naumann U."/>
            <person name="Petersen F."/>
            <person name="Wong J."/>
        </authorList>
    </citation>
    <scope>NUCLEOTIDE SEQUENCE</scope>
    <source>
        <strain evidence="1">GSM-AAB239-AS_SAM_17_03QT</strain>
        <tissue evidence="1">Leaf</tissue>
    </source>
</reference>
<keyword evidence="2" id="KW-1185">Reference proteome</keyword>
<accession>A0AAX6FQ81</accession>
<name>A0AAX6FQ81_IRIPA</name>
<comment type="caution">
    <text evidence="1">The sequence shown here is derived from an EMBL/GenBank/DDBJ whole genome shotgun (WGS) entry which is preliminary data.</text>
</comment>
<dbReference type="AlphaFoldDB" id="A0AAX6FQ81"/>
<protein>
    <submittedName>
        <fullName evidence="1">Uncharacterized protein</fullName>
    </submittedName>
</protein>
<gene>
    <name evidence="1" type="ORF">M6B38_406525</name>
</gene>
<reference evidence="1" key="1">
    <citation type="journal article" date="2023" name="GigaByte">
        <title>Genome assembly of the bearded iris, Iris pallida Lam.</title>
        <authorList>
            <person name="Bruccoleri R.E."/>
            <person name="Oakeley E.J."/>
            <person name="Faust A.M.E."/>
            <person name="Altorfer M."/>
            <person name="Dessus-Babus S."/>
            <person name="Burckhardt D."/>
            <person name="Oertli M."/>
            <person name="Naumann U."/>
            <person name="Petersen F."/>
            <person name="Wong J."/>
        </authorList>
    </citation>
    <scope>NUCLEOTIDE SEQUENCE</scope>
    <source>
        <strain evidence="1">GSM-AAB239-AS_SAM_17_03QT</strain>
    </source>
</reference>
<dbReference type="Proteomes" id="UP001140949">
    <property type="component" value="Unassembled WGS sequence"/>
</dbReference>
<proteinExistence type="predicted"/>
<organism evidence="1 2">
    <name type="scientific">Iris pallida</name>
    <name type="common">Sweet iris</name>
    <dbReference type="NCBI Taxonomy" id="29817"/>
    <lineage>
        <taxon>Eukaryota</taxon>
        <taxon>Viridiplantae</taxon>
        <taxon>Streptophyta</taxon>
        <taxon>Embryophyta</taxon>
        <taxon>Tracheophyta</taxon>
        <taxon>Spermatophyta</taxon>
        <taxon>Magnoliopsida</taxon>
        <taxon>Liliopsida</taxon>
        <taxon>Asparagales</taxon>
        <taxon>Iridaceae</taxon>
        <taxon>Iridoideae</taxon>
        <taxon>Irideae</taxon>
        <taxon>Iris</taxon>
    </lineage>
</organism>
<evidence type="ECO:0000313" key="2">
    <source>
        <dbReference type="Proteomes" id="UP001140949"/>
    </source>
</evidence>
<dbReference type="EMBL" id="JANAVB010027195">
    <property type="protein sequence ID" value="KAJ6818567.1"/>
    <property type="molecule type" value="Genomic_DNA"/>
</dbReference>
<sequence length="43" mass="4631">MQVFVSGFVYQVLLMSSQVWCRGSAGMGSIAVSGVFVSARVWC</sequence>
<evidence type="ECO:0000313" key="1">
    <source>
        <dbReference type="EMBL" id="KAJ6818567.1"/>
    </source>
</evidence>